<dbReference type="EMBL" id="JABBNT010000005">
    <property type="protein sequence ID" value="NMM46377.1"/>
    <property type="molecule type" value="Genomic_DNA"/>
</dbReference>
<evidence type="ECO:0000313" key="5">
    <source>
        <dbReference type="Proteomes" id="UP000539372"/>
    </source>
</evidence>
<dbReference type="InterPro" id="IPR051016">
    <property type="entry name" value="Diverse_Substrate_AcTransf"/>
</dbReference>
<sequence>MTQWSIRAATVQDAATLADLAAALNAHFGMENAATLNGASLAAVMQGDDPLVYGYLGESDGMPVAYALCQKFFDTDTGTMATWLLDLYVDPAHRSGGLGRQLLARVAADAARKGQRCIGLAVYTDNPARRLYDRIGAALPTDALVYELRDEKLDKLAREAQL</sequence>
<feature type="domain" description="N-acetyltransferase" evidence="3">
    <location>
        <begin position="4"/>
        <end position="159"/>
    </location>
</feature>
<evidence type="ECO:0000256" key="2">
    <source>
        <dbReference type="ARBA" id="ARBA00023315"/>
    </source>
</evidence>
<dbReference type="CDD" id="cd04301">
    <property type="entry name" value="NAT_SF"/>
    <property type="match status" value="1"/>
</dbReference>
<dbReference type="GO" id="GO:0008080">
    <property type="term" value="F:N-acetyltransferase activity"/>
    <property type="evidence" value="ECO:0007669"/>
    <property type="project" value="UniProtKB-ARBA"/>
</dbReference>
<reference evidence="4 5" key="1">
    <citation type="submission" date="2020-04" db="EMBL/GenBank/DDBJ databases">
        <title>Rhodospirillaceae bacterium KN72 isolated from deep sea.</title>
        <authorList>
            <person name="Zhang D.-C."/>
        </authorList>
    </citation>
    <scope>NUCLEOTIDE SEQUENCE [LARGE SCALE GENOMIC DNA]</scope>
    <source>
        <strain evidence="4 5">KN72</strain>
    </source>
</reference>
<dbReference type="SUPFAM" id="SSF55729">
    <property type="entry name" value="Acyl-CoA N-acyltransferases (Nat)"/>
    <property type="match status" value="1"/>
</dbReference>
<dbReference type="PANTHER" id="PTHR10545">
    <property type="entry name" value="DIAMINE N-ACETYLTRANSFERASE"/>
    <property type="match status" value="1"/>
</dbReference>
<name>A0A7Y0E356_9PROT</name>
<dbReference type="AlphaFoldDB" id="A0A7Y0E356"/>
<comment type="caution">
    <text evidence="4">The sequence shown here is derived from an EMBL/GenBank/DDBJ whole genome shotgun (WGS) entry which is preliminary data.</text>
</comment>
<keyword evidence="1 4" id="KW-0808">Transferase</keyword>
<keyword evidence="2" id="KW-0012">Acyltransferase</keyword>
<dbReference type="InterPro" id="IPR000182">
    <property type="entry name" value="GNAT_dom"/>
</dbReference>
<evidence type="ECO:0000259" key="3">
    <source>
        <dbReference type="PROSITE" id="PS51186"/>
    </source>
</evidence>
<organism evidence="4 5">
    <name type="scientific">Pacificispira spongiicola</name>
    <dbReference type="NCBI Taxonomy" id="2729598"/>
    <lineage>
        <taxon>Bacteria</taxon>
        <taxon>Pseudomonadati</taxon>
        <taxon>Pseudomonadota</taxon>
        <taxon>Alphaproteobacteria</taxon>
        <taxon>Rhodospirillales</taxon>
        <taxon>Rhodospirillaceae</taxon>
        <taxon>Pacificispira</taxon>
    </lineage>
</organism>
<dbReference type="RefSeq" id="WP_169626736.1">
    <property type="nucleotide sequence ID" value="NZ_JABBNT010000005.1"/>
</dbReference>
<dbReference type="PANTHER" id="PTHR10545:SF29">
    <property type="entry name" value="GH14572P-RELATED"/>
    <property type="match status" value="1"/>
</dbReference>
<dbReference type="PROSITE" id="PS51186">
    <property type="entry name" value="GNAT"/>
    <property type="match status" value="1"/>
</dbReference>
<proteinExistence type="predicted"/>
<dbReference type="Gene3D" id="3.40.630.30">
    <property type="match status" value="1"/>
</dbReference>
<dbReference type="InterPro" id="IPR016181">
    <property type="entry name" value="Acyl_CoA_acyltransferase"/>
</dbReference>
<evidence type="ECO:0000256" key="1">
    <source>
        <dbReference type="ARBA" id="ARBA00022679"/>
    </source>
</evidence>
<dbReference type="Proteomes" id="UP000539372">
    <property type="component" value="Unassembled WGS sequence"/>
</dbReference>
<evidence type="ECO:0000313" key="4">
    <source>
        <dbReference type="EMBL" id="NMM46377.1"/>
    </source>
</evidence>
<accession>A0A7Y0E356</accession>
<protein>
    <submittedName>
        <fullName evidence="4">GNAT family N-acetyltransferase</fullName>
    </submittedName>
</protein>
<keyword evidence="5" id="KW-1185">Reference proteome</keyword>
<gene>
    <name evidence="4" type="ORF">HH303_17935</name>
</gene>
<dbReference type="Pfam" id="PF00583">
    <property type="entry name" value="Acetyltransf_1"/>
    <property type="match status" value="1"/>
</dbReference>